<evidence type="ECO:0000256" key="9">
    <source>
        <dbReference type="ARBA" id="ARBA00023049"/>
    </source>
</evidence>
<evidence type="ECO:0000313" key="13">
    <source>
        <dbReference type="EMBL" id="SIO51916.1"/>
    </source>
</evidence>
<name>A0A1N6K6I5_9BACT</name>
<keyword evidence="10 11" id="KW-0472">Membrane</keyword>
<feature type="domain" description="Peptidase M48" evidence="12">
    <location>
        <begin position="173"/>
        <end position="385"/>
    </location>
</feature>
<evidence type="ECO:0000256" key="5">
    <source>
        <dbReference type="ARBA" id="ARBA00022723"/>
    </source>
</evidence>
<dbReference type="InterPro" id="IPR001915">
    <property type="entry name" value="Peptidase_M48"/>
</dbReference>
<keyword evidence="7" id="KW-0862">Zinc</keyword>
<dbReference type="GO" id="GO:0004222">
    <property type="term" value="F:metalloendopeptidase activity"/>
    <property type="evidence" value="ECO:0007669"/>
    <property type="project" value="InterPro"/>
</dbReference>
<reference evidence="13 14" key="1">
    <citation type="submission" date="2016-11" db="EMBL/GenBank/DDBJ databases">
        <authorList>
            <person name="Jaros S."/>
            <person name="Januszkiewicz K."/>
            <person name="Wedrychowicz H."/>
        </authorList>
    </citation>
    <scope>NUCLEOTIDE SEQUENCE [LARGE SCALE GENOMIC DNA]</scope>
    <source>
        <strain evidence="13 14">DSM 24787</strain>
    </source>
</reference>
<comment type="cofactor">
    <cofactor evidence="1">
        <name>Zn(2+)</name>
        <dbReference type="ChEBI" id="CHEBI:29105"/>
    </cofactor>
</comment>
<evidence type="ECO:0000256" key="7">
    <source>
        <dbReference type="ARBA" id="ARBA00022833"/>
    </source>
</evidence>
<dbReference type="OrthoDB" id="9789270at2"/>
<keyword evidence="4 11" id="KW-0812">Transmembrane</keyword>
<keyword evidence="8 11" id="KW-1133">Transmembrane helix</keyword>
<dbReference type="GO" id="GO:0006508">
    <property type="term" value="P:proteolysis"/>
    <property type="evidence" value="ECO:0007669"/>
    <property type="project" value="UniProtKB-KW"/>
</dbReference>
<keyword evidence="6" id="KW-0378">Hydrolase</keyword>
<sequence length="711" mass="82692">MSKLLHYPPNPAEIPVTLTQPTRGYTTQVIKVIAGLFVFFLVYLLLMLGTLALAGTFIWGGISLIHTMKGLGVYSFFFYFIAAIIILWGGLLLFFLVKFIFTPYKDEAHYRVQIHEEEHPRLFAFIRRLTKDMQTSMPKKVYINPEVNAAVFYNSSFLSMFWPVRKNLEIGLGLVNTVHLSEFKMVIAHELGHFSQRSTKLGSYVYAIHKSIYKMLYQRHSGGSKLLERWADIAHTINIYNVIPHVTLLLMQFIQTVLGMLYQQIHRLYMGLSREMEFHADAVSVAVAGSQPAVNSIRRLALSNHCYAYCSKHLSEAAERDSCFENIYSAQTALLHYISNHHRLRIVEGLPEISDEYLARTISSRVQYKDQWASHPSDAEREARILAANVQVEIDTTSPWVLFNDASELQESITQNLYAERFPGKPPAKKLESASGFIKDISLLHTRYRFPEIFAGFYKNRPFRDIKGITEGIPFKGETKDLYNITITTKIKRFFQNKIDHALLVAIADKHIDTRHFEFDNRKYERSAARTLAISLEKEIEEQSAWLQQYEKDLYQYHLYMAEQKSRETAQTFRGLYNNVLLHQRKTREMESQATMVIRQVQVLYNMEDQRLHALLDQLKAVKKEEKVLKPLLENMLEIADIPAELDNTFVEDTRRFLETNYTYLQENAIHQEEIVRLYRLTHRAVSNYTDVTELRKKDYLEFTASLLARN</sequence>
<dbReference type="CDD" id="cd07328">
    <property type="entry name" value="M48_Ste24p_like"/>
    <property type="match status" value="1"/>
</dbReference>
<dbReference type="EMBL" id="FSRA01000002">
    <property type="protein sequence ID" value="SIO51916.1"/>
    <property type="molecule type" value="Genomic_DNA"/>
</dbReference>
<dbReference type="InterPro" id="IPR050083">
    <property type="entry name" value="HtpX_protease"/>
</dbReference>
<accession>A0A1N6K6I5</accession>
<gene>
    <name evidence="13" type="ORF">SAMN04488055_5135</name>
</gene>
<dbReference type="Proteomes" id="UP000185003">
    <property type="component" value="Unassembled WGS sequence"/>
</dbReference>
<evidence type="ECO:0000256" key="10">
    <source>
        <dbReference type="ARBA" id="ARBA00023136"/>
    </source>
</evidence>
<evidence type="ECO:0000256" key="2">
    <source>
        <dbReference type="ARBA" id="ARBA00022475"/>
    </source>
</evidence>
<dbReference type="GO" id="GO:0046872">
    <property type="term" value="F:metal ion binding"/>
    <property type="evidence" value="ECO:0007669"/>
    <property type="project" value="UniProtKB-KW"/>
</dbReference>
<evidence type="ECO:0000256" key="8">
    <source>
        <dbReference type="ARBA" id="ARBA00022989"/>
    </source>
</evidence>
<evidence type="ECO:0000256" key="4">
    <source>
        <dbReference type="ARBA" id="ARBA00022692"/>
    </source>
</evidence>
<evidence type="ECO:0000256" key="3">
    <source>
        <dbReference type="ARBA" id="ARBA00022670"/>
    </source>
</evidence>
<keyword evidence="14" id="KW-1185">Reference proteome</keyword>
<dbReference type="RefSeq" id="WP_074242402.1">
    <property type="nucleotide sequence ID" value="NZ_FSRA01000002.1"/>
</dbReference>
<evidence type="ECO:0000313" key="14">
    <source>
        <dbReference type="Proteomes" id="UP000185003"/>
    </source>
</evidence>
<evidence type="ECO:0000256" key="1">
    <source>
        <dbReference type="ARBA" id="ARBA00001947"/>
    </source>
</evidence>
<keyword evidence="2" id="KW-1003">Cell membrane</keyword>
<dbReference type="STRING" id="536979.SAMN04488055_5135"/>
<dbReference type="PANTHER" id="PTHR43221:SF2">
    <property type="entry name" value="PROTEASE HTPX HOMOLOG"/>
    <property type="match status" value="1"/>
</dbReference>
<feature type="transmembrane region" description="Helical" evidence="11">
    <location>
        <begin position="32"/>
        <end position="59"/>
    </location>
</feature>
<evidence type="ECO:0000259" key="12">
    <source>
        <dbReference type="Pfam" id="PF01435"/>
    </source>
</evidence>
<dbReference type="Gene3D" id="3.30.2010.10">
    <property type="entry name" value="Metalloproteases ('zincins'), catalytic domain"/>
    <property type="match status" value="1"/>
</dbReference>
<keyword evidence="3 13" id="KW-0645">Protease</keyword>
<evidence type="ECO:0000256" key="11">
    <source>
        <dbReference type="SAM" id="Phobius"/>
    </source>
</evidence>
<keyword evidence="9" id="KW-0482">Metalloprotease</keyword>
<feature type="transmembrane region" description="Helical" evidence="11">
    <location>
        <begin position="71"/>
        <end position="97"/>
    </location>
</feature>
<keyword evidence="5" id="KW-0479">Metal-binding</keyword>
<evidence type="ECO:0000256" key="6">
    <source>
        <dbReference type="ARBA" id="ARBA00022801"/>
    </source>
</evidence>
<dbReference type="PANTHER" id="PTHR43221">
    <property type="entry name" value="PROTEASE HTPX"/>
    <property type="match status" value="1"/>
</dbReference>
<organism evidence="13 14">
    <name type="scientific">Chitinophaga niabensis</name>
    <dbReference type="NCBI Taxonomy" id="536979"/>
    <lineage>
        <taxon>Bacteria</taxon>
        <taxon>Pseudomonadati</taxon>
        <taxon>Bacteroidota</taxon>
        <taxon>Chitinophagia</taxon>
        <taxon>Chitinophagales</taxon>
        <taxon>Chitinophagaceae</taxon>
        <taxon>Chitinophaga</taxon>
    </lineage>
</organism>
<dbReference type="AlphaFoldDB" id="A0A1N6K6I5"/>
<protein>
    <submittedName>
        <fullName evidence="13">Zn-dependent protease with chaperone function</fullName>
    </submittedName>
</protein>
<proteinExistence type="predicted"/>
<dbReference type="Pfam" id="PF01435">
    <property type="entry name" value="Peptidase_M48"/>
    <property type="match status" value="1"/>
</dbReference>